<feature type="transmembrane region" description="Helical" evidence="1">
    <location>
        <begin position="140"/>
        <end position="160"/>
    </location>
</feature>
<dbReference type="OrthoDB" id="5837543at2759"/>
<dbReference type="InParanoid" id="E3LP91"/>
<keyword evidence="1" id="KW-0812">Transmembrane</keyword>
<dbReference type="HOGENOM" id="CLU_070417_0_0_1"/>
<keyword evidence="1" id="KW-1133">Transmembrane helix</keyword>
<gene>
    <name evidence="3" type="primary">Cre-srx-125</name>
    <name evidence="3" type="ORF">CRE_27245</name>
</gene>
<evidence type="ECO:0000313" key="3">
    <source>
        <dbReference type="EMBL" id="EFP05611.1"/>
    </source>
</evidence>
<dbReference type="FunCoup" id="E3LP91">
    <property type="interactions" value="13"/>
</dbReference>
<organism evidence="4">
    <name type="scientific">Caenorhabditis remanei</name>
    <name type="common">Caenorhabditis vulgaris</name>
    <dbReference type="NCBI Taxonomy" id="31234"/>
    <lineage>
        <taxon>Eukaryota</taxon>
        <taxon>Metazoa</taxon>
        <taxon>Ecdysozoa</taxon>
        <taxon>Nematoda</taxon>
        <taxon>Chromadorea</taxon>
        <taxon>Rhabditida</taxon>
        <taxon>Rhabditina</taxon>
        <taxon>Rhabditomorpha</taxon>
        <taxon>Rhabditoidea</taxon>
        <taxon>Rhabditidae</taxon>
        <taxon>Peloderinae</taxon>
        <taxon>Caenorhabditis</taxon>
    </lineage>
</organism>
<dbReference type="PANTHER" id="PTHR46611">
    <property type="entry name" value="SERPENTINE RECEPTOR, CLASS X-RELATED"/>
    <property type="match status" value="1"/>
</dbReference>
<feature type="domain" description="7TM GPCR serpentine receptor class x (Srx)" evidence="2">
    <location>
        <begin position="29"/>
        <end position="216"/>
    </location>
</feature>
<reference evidence="3" key="1">
    <citation type="submission" date="2007-07" db="EMBL/GenBank/DDBJ databases">
        <title>PCAP assembly of the Caenorhabditis remanei genome.</title>
        <authorList>
            <consortium name="The Caenorhabditis remanei Sequencing Consortium"/>
            <person name="Wilson R.K."/>
        </authorList>
    </citation>
    <scope>NUCLEOTIDE SEQUENCE [LARGE SCALE GENOMIC DNA]</scope>
    <source>
        <strain evidence="3">PB4641</strain>
    </source>
</reference>
<dbReference type="AlphaFoldDB" id="E3LP91"/>
<keyword evidence="1" id="KW-0472">Membrane</keyword>
<evidence type="ECO:0000313" key="4">
    <source>
        <dbReference type="Proteomes" id="UP000008281"/>
    </source>
</evidence>
<proteinExistence type="predicted"/>
<feature type="transmembrane region" description="Helical" evidence="1">
    <location>
        <begin position="189"/>
        <end position="213"/>
    </location>
</feature>
<dbReference type="Pfam" id="PF10328">
    <property type="entry name" value="7TM_GPCR_Srx"/>
    <property type="match status" value="2"/>
</dbReference>
<dbReference type="Proteomes" id="UP000008281">
    <property type="component" value="Unassembled WGS sequence"/>
</dbReference>
<evidence type="ECO:0000259" key="2">
    <source>
        <dbReference type="Pfam" id="PF10328"/>
    </source>
</evidence>
<accession>E3LP91</accession>
<name>E3LP91_CAERE</name>
<sequence>MLELSFFAALLLGMVRFHGSPEFKHNKTFQISLPGFFINIYVFIKLSTKKIQFSGFHKLCITKAVPNSIVCLTFLGWSTPLCAIHPTYATIPRYVNVGFGQVAGWGAYILGPLLQVCMSFNRFYVLYFPVSSMKVSNFPITNIAIIIASCIAVIYTAIGFPEECGFVFDPDILSWRPEDFECAAWLADFIFYSILGLSITSNSLNFATFLKLVSSRSVMQDTLHLIDMINCTILFKLNSAIWYQFVFLSVSFLSIHALDGSVMLYFHTEIHPQWCLKMVKPNTRTGTVFVHRSKISSFHPSA</sequence>
<keyword evidence="4" id="KW-1185">Reference proteome</keyword>
<feature type="transmembrane region" description="Helical" evidence="1">
    <location>
        <begin position="233"/>
        <end position="255"/>
    </location>
</feature>
<protein>
    <submittedName>
        <fullName evidence="3">CRE-SRX-125 protein</fullName>
    </submittedName>
</protein>
<dbReference type="OMA" id="MINCTIL"/>
<feature type="transmembrane region" description="Helical" evidence="1">
    <location>
        <begin position="69"/>
        <end position="88"/>
    </location>
</feature>
<feature type="transmembrane region" description="Helical" evidence="1">
    <location>
        <begin position="29"/>
        <end position="48"/>
    </location>
</feature>
<dbReference type="PANTHER" id="PTHR46611:SF3">
    <property type="entry name" value="7TM GPCR SERPENTINE RECEPTOR CLASS X (SRX) DOMAIN-CONTAINING PROTEIN"/>
    <property type="match status" value="1"/>
</dbReference>
<dbReference type="InterPro" id="IPR019430">
    <property type="entry name" value="7TM_GPCR_serpentine_rcpt_Srx"/>
</dbReference>
<feature type="domain" description="7TM GPCR serpentine receptor class x (Srx)" evidence="2">
    <location>
        <begin position="217"/>
        <end position="267"/>
    </location>
</feature>
<feature type="transmembrane region" description="Helical" evidence="1">
    <location>
        <begin position="108"/>
        <end position="128"/>
    </location>
</feature>
<evidence type="ECO:0000256" key="1">
    <source>
        <dbReference type="SAM" id="Phobius"/>
    </source>
</evidence>
<dbReference type="eggNOG" id="ENOG502THCK">
    <property type="taxonomic scope" value="Eukaryota"/>
</dbReference>
<dbReference type="EMBL" id="DS268412">
    <property type="protein sequence ID" value="EFP05611.1"/>
    <property type="molecule type" value="Genomic_DNA"/>
</dbReference>